<evidence type="ECO:0000313" key="2">
    <source>
        <dbReference type="Proteomes" id="UP000789396"/>
    </source>
</evidence>
<dbReference type="Proteomes" id="UP000789396">
    <property type="component" value="Unassembled WGS sequence"/>
</dbReference>
<proteinExistence type="predicted"/>
<comment type="caution">
    <text evidence="1">The sequence shown here is derived from an EMBL/GenBank/DDBJ whole genome shotgun (WGS) entry which is preliminary data.</text>
</comment>
<organism evidence="1 2">
    <name type="scientific">Racocetra fulgida</name>
    <dbReference type="NCBI Taxonomy" id="60492"/>
    <lineage>
        <taxon>Eukaryota</taxon>
        <taxon>Fungi</taxon>
        <taxon>Fungi incertae sedis</taxon>
        <taxon>Mucoromycota</taxon>
        <taxon>Glomeromycotina</taxon>
        <taxon>Glomeromycetes</taxon>
        <taxon>Diversisporales</taxon>
        <taxon>Gigasporaceae</taxon>
        <taxon>Racocetra</taxon>
    </lineage>
</organism>
<feature type="non-terminal residue" evidence="1">
    <location>
        <position position="194"/>
    </location>
</feature>
<dbReference type="EMBL" id="CAJVPZ010011527">
    <property type="protein sequence ID" value="CAG8630890.1"/>
    <property type="molecule type" value="Genomic_DNA"/>
</dbReference>
<gene>
    <name evidence="1" type="ORF">RFULGI_LOCUS7715</name>
</gene>
<keyword evidence="2" id="KW-1185">Reference proteome</keyword>
<reference evidence="1" key="1">
    <citation type="submission" date="2021-06" db="EMBL/GenBank/DDBJ databases">
        <authorList>
            <person name="Kallberg Y."/>
            <person name="Tangrot J."/>
            <person name="Rosling A."/>
        </authorList>
    </citation>
    <scope>NUCLEOTIDE SEQUENCE</scope>
    <source>
        <strain evidence="1">IN212</strain>
    </source>
</reference>
<dbReference type="AlphaFoldDB" id="A0A9N9GUL3"/>
<sequence>GGSEKHRFTANIIVIGAKSTNKHNTYGVYKACDEALGRDEALKTPITNKKYIVRNHLKRCEHFLATLGFKEAVDAYCNKTDNETENDSQASKKCHNTDISATLEFLNPNLILPDQYTLSNRILNAETTNLALSREKKIKLKETLIWDAIDISFKRERMIEVIPKIKSIIQNALNIGAKLSAIVSDSASAYAGAR</sequence>
<evidence type="ECO:0000313" key="1">
    <source>
        <dbReference type="EMBL" id="CAG8630890.1"/>
    </source>
</evidence>
<accession>A0A9N9GUL3</accession>
<dbReference type="OrthoDB" id="2394824at2759"/>
<protein>
    <submittedName>
        <fullName evidence="1">14638_t:CDS:1</fullName>
    </submittedName>
</protein>
<name>A0A9N9GUL3_9GLOM</name>